<keyword evidence="7" id="KW-1185">Reference proteome</keyword>
<dbReference type="GO" id="GO:0004739">
    <property type="term" value="F:pyruvate dehydrogenase (acetyl-transferring) activity"/>
    <property type="evidence" value="ECO:0007669"/>
    <property type="project" value="TreeGrafter"/>
</dbReference>
<dbReference type="Proteomes" id="UP000008068">
    <property type="component" value="Unassembled WGS sequence"/>
</dbReference>
<evidence type="ECO:0000313" key="6">
    <source>
        <dbReference type="EMBL" id="EGT33004.1"/>
    </source>
</evidence>
<comment type="cofactor">
    <cofactor evidence="1">
        <name>thiamine diphosphate</name>
        <dbReference type="ChEBI" id="CHEBI:58937"/>
    </cofactor>
</comment>
<dbReference type="AlphaFoldDB" id="G0PKS6"/>
<evidence type="ECO:0000313" key="7">
    <source>
        <dbReference type="Proteomes" id="UP000008068"/>
    </source>
</evidence>
<dbReference type="Pfam" id="PF00676">
    <property type="entry name" value="E1_dh"/>
    <property type="match status" value="1"/>
</dbReference>
<dbReference type="SUPFAM" id="SSF52518">
    <property type="entry name" value="Thiamin diphosphate-binding fold (THDP-binding)"/>
    <property type="match status" value="1"/>
</dbReference>
<keyword evidence="3" id="KW-0560">Oxidoreductase</keyword>
<evidence type="ECO:0000256" key="3">
    <source>
        <dbReference type="ARBA" id="ARBA00023002"/>
    </source>
</evidence>
<dbReference type="PANTHER" id="PTHR11516:SF60">
    <property type="entry name" value="PYRUVATE DEHYDROGENASE E1 COMPONENT SUBUNIT ALPHA"/>
    <property type="match status" value="1"/>
</dbReference>
<dbReference type="InterPro" id="IPR029061">
    <property type="entry name" value="THDP-binding"/>
</dbReference>
<organism evidence="7">
    <name type="scientific">Caenorhabditis brenneri</name>
    <name type="common">Nematode worm</name>
    <dbReference type="NCBI Taxonomy" id="135651"/>
    <lineage>
        <taxon>Eukaryota</taxon>
        <taxon>Metazoa</taxon>
        <taxon>Ecdysozoa</taxon>
        <taxon>Nematoda</taxon>
        <taxon>Chromadorea</taxon>
        <taxon>Rhabditida</taxon>
        <taxon>Rhabditina</taxon>
        <taxon>Rhabditomorpha</taxon>
        <taxon>Rhabditoidea</taxon>
        <taxon>Rhabditidae</taxon>
        <taxon>Peloderinae</taxon>
        <taxon>Caenorhabditis</taxon>
    </lineage>
</organism>
<dbReference type="eggNOG" id="KOG0225">
    <property type="taxonomic scope" value="Eukaryota"/>
</dbReference>
<dbReference type="STRING" id="135651.G0PKS6"/>
<dbReference type="Gene3D" id="3.40.50.970">
    <property type="match status" value="1"/>
</dbReference>
<dbReference type="InParanoid" id="G0PKS6"/>
<accession>G0PKS6</accession>
<reference evidence="7" key="1">
    <citation type="submission" date="2011-07" db="EMBL/GenBank/DDBJ databases">
        <authorList>
            <consortium name="Caenorhabditis brenneri Sequencing and Analysis Consortium"/>
            <person name="Wilson R.K."/>
        </authorList>
    </citation>
    <scope>NUCLEOTIDE SEQUENCE [LARGE SCALE GENOMIC DNA]</scope>
    <source>
        <strain evidence="7">PB2801</strain>
    </source>
</reference>
<protein>
    <recommendedName>
        <fullName evidence="5">Dehydrogenase E1 component domain-containing protein</fullName>
    </recommendedName>
</protein>
<dbReference type="GO" id="GO:0006086">
    <property type="term" value="P:pyruvate decarboxylation to acetyl-CoA"/>
    <property type="evidence" value="ECO:0007669"/>
    <property type="project" value="TreeGrafter"/>
</dbReference>
<dbReference type="InterPro" id="IPR001017">
    <property type="entry name" value="DH_E1"/>
</dbReference>
<dbReference type="HOGENOM" id="CLU_128269_0_0_1"/>
<evidence type="ECO:0000256" key="2">
    <source>
        <dbReference type="ARBA" id="ARBA00022946"/>
    </source>
</evidence>
<dbReference type="PANTHER" id="PTHR11516">
    <property type="entry name" value="PYRUVATE DEHYDROGENASE E1 COMPONENT, ALPHA SUBUNIT BACTERIAL AND ORGANELLAR"/>
    <property type="match status" value="1"/>
</dbReference>
<dbReference type="OrthoDB" id="10256198at2759"/>
<evidence type="ECO:0000256" key="1">
    <source>
        <dbReference type="ARBA" id="ARBA00001964"/>
    </source>
</evidence>
<dbReference type="InterPro" id="IPR050642">
    <property type="entry name" value="PDH_E1_Alpha_Subunit"/>
</dbReference>
<keyword evidence="2" id="KW-0809">Transit peptide</keyword>
<gene>
    <name evidence="6" type="ORF">CAEBREN_28675</name>
</gene>
<keyword evidence="4" id="KW-0786">Thiamine pyrophosphate</keyword>
<feature type="domain" description="Dehydrogenase E1 component" evidence="5">
    <location>
        <begin position="61"/>
        <end position="179"/>
    </location>
</feature>
<sequence length="182" mass="19676">MALFARQIQSLRGPAALATQQVRLASTEVSFHTKPCKLHKLDSGPATSVTLNKEDALKYYRDMQVIRRMESAAGNLYKEKKIRGFCHLYSGQEACAVGMKAAMTDGDAVITAYRCHGWTWLLGATVTEVLAELTGRMAGNVHGKGGSMHMYTKNFYGGNGIVGAQQPLGAGVALAMKYRCVG</sequence>
<dbReference type="EMBL" id="GL380925">
    <property type="protein sequence ID" value="EGT33004.1"/>
    <property type="molecule type" value="Genomic_DNA"/>
</dbReference>
<name>G0PKS6_CAEBE</name>
<evidence type="ECO:0000259" key="5">
    <source>
        <dbReference type="Pfam" id="PF00676"/>
    </source>
</evidence>
<evidence type="ECO:0000256" key="4">
    <source>
        <dbReference type="ARBA" id="ARBA00023052"/>
    </source>
</evidence>
<proteinExistence type="predicted"/>